<feature type="transmembrane region" description="Helical" evidence="8">
    <location>
        <begin position="886"/>
        <end position="910"/>
    </location>
</feature>
<sequence length="1209" mass="141587">MNIETNTKLRSIVSFKNIILLIFLLFPYYGFGSLESLGKLFNLDQFNLDQLTQTKTFSAQIDKEIEGLKKRRVDQIDLYNLRKPEIESLKSSIDSFKEKIKSPAELDDEFSGRYLMILNQSAQTLSEVHHVHQQIINIIDNNIKLLQEFKLDPEFKSRSLRLASKSIYSIEDLQKINDILLQYDNKIKNIDEKIKRVSSDIEQLRKNFNLAKQEYEEKKKEQKEFKADEEGADSKFTVGQKAQLLDEEEKLLRYKKDLAEFKLKELEQKRHLFDTELRTSKIQLEIIIDEYERVKNELCIDEKDLKKFEETLKNQIQELAKNQESATKKISALDLVKNAQMRRMTELKRKYKLSESNINNIKEWSLHPNQIEGWSYLISIGKLTNYLSYELNISKEEIVAQIDNEKSKVTDKEVDNLIVNTWYKLITGKLTNFAQEDLIAREIKNYEKLKADLKASISTTSDRQAEVVSALNSNNIIIENIKSRMNELKDQKDTVFKDHQTEYNKFTNELKEEGYDLEPKRNESITQLIELYNTINNVRKTSIKKIDIIIEELRTRAQGIGVAILWKGLRNFIPDINKFFLFLYQKDWKDVLKVNKQTYSNLVRYYKQYPSEFALILFNIAIIIFSFIFVKIYNRNFIKLFQLISPKYGIGYTISNFIIVTFEFVVNNLSWLFLWLLGFLSVRYKFIDSYASIVFYLFSIIFWLILAYKYIRFLAKQNTEKDYFLVSKEYQRRFLTVLSIDLYINIFIFFLREAFIISPFSKSDVPMTLQAIQFITLQIGLIFILSKEQILKLIPRTTSFWQWIYEQVENYYYLFLVCLIFIIVMSNPYLGYGPQFFYFISRFLLILLLIPVVSAVHNRIKRISTSIFFYSDNEGIKERFPHAKTVYGVFVILSFLFFIGLAAIIAANILGYNIGFQTIYNWLDKEIYHYTDLNTGKHVSVSILDFSYVGLWVLGGIIGSYIVNRFVLSRIFDLLLVNIGIQNAIISLVRYTIIIASFVIGLRSVGLGSVIIYILAILGGLGVAGKELITDLIGYFIILIQRPIKIGDFIKINDDVNGIVRHITLRSVILRRKNSVTIIVPNSQVMSKPVVNWNYSRTYFAFDDILLTVPYKEDAEIVKNLIFKVIDNNINILKNPVPIVWLYNFTDNGYQFLVRGYISFDRVLEQWQIASDIRLSIVKTLRENGIEIASPVRLLKFIDNNPEIIHDIK</sequence>
<dbReference type="Gene3D" id="3.30.70.100">
    <property type="match status" value="1"/>
</dbReference>
<feature type="coiled-coil region" evidence="7">
    <location>
        <begin position="173"/>
        <end position="329"/>
    </location>
</feature>
<reference evidence="11 12" key="1">
    <citation type="journal article" date="2015" name="Biol. Direct">
        <title>Babela massiliensis, a representative of a widespread bacterial phylum with unusual adaptations to parasitism in amoebae.</title>
        <authorList>
            <person name="Pagnier I."/>
            <person name="Yutin N."/>
            <person name="Croce O."/>
            <person name="Makarova K.S."/>
            <person name="Wolf Y.I."/>
            <person name="Benamar S."/>
            <person name="Raoult D."/>
            <person name="Koonin E.V."/>
            <person name="La Scola B."/>
        </authorList>
    </citation>
    <scope>NUCLEOTIDE SEQUENCE [LARGE SCALE GENOMIC DNA]</scope>
    <source>
        <strain evidence="12">BABL1</strain>
    </source>
</reference>
<feature type="transmembrane region" description="Helical" evidence="8">
    <location>
        <begin position="613"/>
        <end position="633"/>
    </location>
</feature>
<feature type="transmembrane region" description="Helical" evidence="8">
    <location>
        <begin position="946"/>
        <end position="963"/>
    </location>
</feature>
<keyword evidence="3" id="KW-1003">Cell membrane</keyword>
<feature type="transmembrane region" description="Helical" evidence="8">
    <location>
        <begin position="689"/>
        <end position="711"/>
    </location>
</feature>
<dbReference type="InterPro" id="IPR023408">
    <property type="entry name" value="MscS_beta-dom_sf"/>
</dbReference>
<comment type="subcellular location">
    <subcellularLocation>
        <location evidence="1">Cell membrane</location>
        <topology evidence="1">Multi-pass membrane protein</topology>
    </subcellularLocation>
</comment>
<feature type="transmembrane region" description="Helical" evidence="8">
    <location>
        <begin position="732"/>
        <end position="751"/>
    </location>
</feature>
<dbReference type="GO" id="GO:0055085">
    <property type="term" value="P:transmembrane transport"/>
    <property type="evidence" value="ECO:0007669"/>
    <property type="project" value="InterPro"/>
</dbReference>
<feature type="transmembrane region" description="Helical" evidence="8">
    <location>
        <begin position="811"/>
        <end position="830"/>
    </location>
</feature>
<dbReference type="KEGG" id="dpb:BABL1_gene_39"/>
<feature type="domain" description="Mechanosensitive ion channel MscS C-terminal" evidence="10">
    <location>
        <begin position="1108"/>
        <end position="1188"/>
    </location>
</feature>
<dbReference type="PANTHER" id="PTHR30347:SF1">
    <property type="entry name" value="MECHANOSENSITIVE CHANNEL MSCK"/>
    <property type="match status" value="1"/>
</dbReference>
<dbReference type="Proteomes" id="UP000018769">
    <property type="component" value="Chromosome I"/>
</dbReference>
<dbReference type="EMBL" id="HG793133">
    <property type="protein sequence ID" value="CDK30906.1"/>
    <property type="molecule type" value="Genomic_DNA"/>
</dbReference>
<evidence type="ECO:0000313" key="12">
    <source>
        <dbReference type="Proteomes" id="UP000018769"/>
    </source>
</evidence>
<name>V6DK51_9BACT</name>
<comment type="similarity">
    <text evidence="2">Belongs to the MscS (TC 1.A.23) family.</text>
</comment>
<evidence type="ECO:0000256" key="8">
    <source>
        <dbReference type="SAM" id="Phobius"/>
    </source>
</evidence>
<dbReference type="PANTHER" id="PTHR30347">
    <property type="entry name" value="POTASSIUM CHANNEL RELATED"/>
    <property type="match status" value="1"/>
</dbReference>
<evidence type="ECO:0000313" key="11">
    <source>
        <dbReference type="EMBL" id="CDK30906.1"/>
    </source>
</evidence>
<accession>V6DK51</accession>
<dbReference type="STRING" id="673862.BABL1_gene_39"/>
<dbReference type="RefSeq" id="WP_023792766.1">
    <property type="nucleotide sequence ID" value="NC_023003.1"/>
</dbReference>
<dbReference type="GO" id="GO:0005886">
    <property type="term" value="C:plasma membrane"/>
    <property type="evidence" value="ECO:0007669"/>
    <property type="project" value="UniProtKB-SubCell"/>
</dbReference>
<dbReference type="InterPro" id="IPR011066">
    <property type="entry name" value="MscS_channel_C_sf"/>
</dbReference>
<evidence type="ECO:0000256" key="6">
    <source>
        <dbReference type="ARBA" id="ARBA00023136"/>
    </source>
</evidence>
<keyword evidence="6 8" id="KW-0472">Membrane</keyword>
<proteinExistence type="inferred from homology"/>
<dbReference type="InterPro" id="IPR006685">
    <property type="entry name" value="MscS_channel_2nd"/>
</dbReference>
<feature type="transmembrane region" description="Helical" evidence="8">
    <location>
        <begin position="836"/>
        <end position="856"/>
    </location>
</feature>
<keyword evidence="4 8" id="KW-0812">Transmembrane</keyword>
<keyword evidence="12" id="KW-1185">Reference proteome</keyword>
<feature type="coiled-coil region" evidence="7">
    <location>
        <begin position="471"/>
        <end position="498"/>
    </location>
</feature>
<evidence type="ECO:0000259" key="10">
    <source>
        <dbReference type="Pfam" id="PF21082"/>
    </source>
</evidence>
<feature type="domain" description="Mechanosensitive ion channel MscS" evidence="9">
    <location>
        <begin position="1028"/>
        <end position="1094"/>
    </location>
</feature>
<dbReference type="SUPFAM" id="SSF50182">
    <property type="entry name" value="Sm-like ribonucleoproteins"/>
    <property type="match status" value="1"/>
</dbReference>
<protein>
    <submittedName>
        <fullName evidence="11">Mechanosensitive ion channel protein</fullName>
    </submittedName>
</protein>
<feature type="transmembrane region" description="Helical" evidence="8">
    <location>
        <begin position="975"/>
        <end position="1000"/>
    </location>
</feature>
<dbReference type="InterPro" id="IPR010920">
    <property type="entry name" value="LSM_dom_sf"/>
</dbReference>
<dbReference type="Pfam" id="PF21082">
    <property type="entry name" value="MS_channel_3rd"/>
    <property type="match status" value="1"/>
</dbReference>
<feature type="transmembrane region" description="Helical" evidence="8">
    <location>
        <begin position="1006"/>
        <end position="1024"/>
    </location>
</feature>
<organism evidence="11 12">
    <name type="scientific">Candidatus Babela massiliensis</name>
    <dbReference type="NCBI Taxonomy" id="673862"/>
    <lineage>
        <taxon>Bacteria</taxon>
        <taxon>Candidatus Babelota</taxon>
        <taxon>Candidatus Babeliae</taxon>
        <taxon>Candidatus Babeliales</taxon>
        <taxon>Candidatus Babeliaceae</taxon>
        <taxon>Candidatus Babela</taxon>
    </lineage>
</organism>
<keyword evidence="7" id="KW-0175">Coiled coil</keyword>
<keyword evidence="5 8" id="KW-1133">Transmembrane helix</keyword>
<feature type="transmembrane region" description="Helical" evidence="8">
    <location>
        <begin position="771"/>
        <end position="790"/>
    </location>
</feature>
<dbReference type="InterPro" id="IPR052702">
    <property type="entry name" value="MscS-like_channel"/>
</dbReference>
<dbReference type="AlphaFoldDB" id="V6DK51"/>
<evidence type="ECO:0000256" key="4">
    <source>
        <dbReference type="ARBA" id="ARBA00022692"/>
    </source>
</evidence>
<feature type="transmembrane region" description="Helical" evidence="8">
    <location>
        <begin position="12"/>
        <end position="31"/>
    </location>
</feature>
<dbReference type="Gene3D" id="2.30.30.60">
    <property type="match status" value="1"/>
</dbReference>
<dbReference type="InterPro" id="IPR049278">
    <property type="entry name" value="MS_channel_C"/>
</dbReference>
<gene>
    <name evidence="11" type="ORF">BABL1_gene_39</name>
</gene>
<evidence type="ECO:0000256" key="7">
    <source>
        <dbReference type="SAM" id="Coils"/>
    </source>
</evidence>
<evidence type="ECO:0000259" key="9">
    <source>
        <dbReference type="Pfam" id="PF00924"/>
    </source>
</evidence>
<dbReference type="OrthoDB" id="9809206at2"/>
<dbReference type="HOGENOM" id="CLU_269889_0_0_7"/>
<dbReference type="Pfam" id="PF00924">
    <property type="entry name" value="MS_channel_2nd"/>
    <property type="match status" value="1"/>
</dbReference>
<dbReference type="SUPFAM" id="SSF82689">
    <property type="entry name" value="Mechanosensitive channel protein MscS (YggB), C-terminal domain"/>
    <property type="match status" value="1"/>
</dbReference>
<evidence type="ECO:0000256" key="5">
    <source>
        <dbReference type="ARBA" id="ARBA00022989"/>
    </source>
</evidence>
<evidence type="ECO:0000256" key="3">
    <source>
        <dbReference type="ARBA" id="ARBA00022475"/>
    </source>
</evidence>
<evidence type="ECO:0000256" key="2">
    <source>
        <dbReference type="ARBA" id="ARBA00008017"/>
    </source>
</evidence>
<feature type="transmembrane region" description="Helical" evidence="8">
    <location>
        <begin position="654"/>
        <end position="677"/>
    </location>
</feature>
<evidence type="ECO:0000256" key="1">
    <source>
        <dbReference type="ARBA" id="ARBA00004651"/>
    </source>
</evidence>
<dbReference type="eggNOG" id="COG3264">
    <property type="taxonomic scope" value="Bacteria"/>
</dbReference>